<dbReference type="EMBL" id="LLXI01004282">
    <property type="protein sequence ID" value="PKY60453.1"/>
    <property type="molecule type" value="Genomic_DNA"/>
</dbReference>
<proteinExistence type="predicted"/>
<gene>
    <name evidence="1" type="ORF">RhiirA4_412722</name>
</gene>
<name>A0A2I1HNR9_9GLOM</name>
<sequence>MVKQGSFSYFNDNTDTKSLYNVPNVRVRIERMTSEVARIYFVDDADNLINNIPPGMTFHNITLNQVVQHMPIDIINRAEFYVILWTYSYKLQYNGHEVYRLDNQRQQAINIS</sequence>
<keyword evidence="2" id="KW-1185">Reference proteome</keyword>
<evidence type="ECO:0000313" key="2">
    <source>
        <dbReference type="Proteomes" id="UP000234323"/>
    </source>
</evidence>
<accession>A0A2I1HNR9</accession>
<dbReference type="AlphaFoldDB" id="A0A2I1HNR9"/>
<comment type="caution">
    <text evidence="1">The sequence shown here is derived from an EMBL/GenBank/DDBJ whole genome shotgun (WGS) entry which is preliminary data.</text>
</comment>
<protein>
    <submittedName>
        <fullName evidence="1">Uncharacterized protein</fullName>
    </submittedName>
</protein>
<organism evidence="1 2">
    <name type="scientific">Rhizophagus irregularis</name>
    <dbReference type="NCBI Taxonomy" id="588596"/>
    <lineage>
        <taxon>Eukaryota</taxon>
        <taxon>Fungi</taxon>
        <taxon>Fungi incertae sedis</taxon>
        <taxon>Mucoromycota</taxon>
        <taxon>Glomeromycotina</taxon>
        <taxon>Glomeromycetes</taxon>
        <taxon>Glomerales</taxon>
        <taxon>Glomeraceae</taxon>
        <taxon>Rhizophagus</taxon>
    </lineage>
</organism>
<reference evidence="1 2" key="1">
    <citation type="submission" date="2015-10" db="EMBL/GenBank/DDBJ databases">
        <title>Genome analyses suggest a sexual origin of heterokaryosis in a supposedly ancient asexual fungus.</title>
        <authorList>
            <person name="Ropars J."/>
            <person name="Sedzielewska K."/>
            <person name="Noel J."/>
            <person name="Charron P."/>
            <person name="Farinelli L."/>
            <person name="Marton T."/>
            <person name="Kruger M."/>
            <person name="Pelin A."/>
            <person name="Brachmann A."/>
            <person name="Corradi N."/>
        </authorList>
    </citation>
    <scope>NUCLEOTIDE SEQUENCE [LARGE SCALE GENOMIC DNA]</scope>
    <source>
        <strain evidence="1 2">A4</strain>
    </source>
</reference>
<dbReference type="Proteomes" id="UP000234323">
    <property type="component" value="Unassembled WGS sequence"/>
</dbReference>
<evidence type="ECO:0000313" key="1">
    <source>
        <dbReference type="EMBL" id="PKY60453.1"/>
    </source>
</evidence>